<accession>A0A6I4J2L0</accession>
<feature type="chain" id="PRO_5026234973" evidence="2">
    <location>
        <begin position="24"/>
        <end position="432"/>
    </location>
</feature>
<reference evidence="4 5" key="1">
    <citation type="submission" date="2019-12" db="EMBL/GenBank/DDBJ databases">
        <authorList>
            <person name="Huq M.A."/>
        </authorList>
    </citation>
    <scope>NUCLEOTIDE SEQUENCE [LARGE SCALE GENOMIC DNA]</scope>
    <source>
        <strain evidence="4 5">MAH-20</strain>
    </source>
</reference>
<evidence type="ECO:0000259" key="3">
    <source>
        <dbReference type="PROSITE" id="PS51724"/>
    </source>
</evidence>
<evidence type="ECO:0000256" key="2">
    <source>
        <dbReference type="SAM" id="SignalP"/>
    </source>
</evidence>
<organism evidence="4 5">
    <name type="scientific">Sphingomonas horti</name>
    <dbReference type="NCBI Taxonomy" id="2682842"/>
    <lineage>
        <taxon>Bacteria</taxon>
        <taxon>Pseudomonadati</taxon>
        <taxon>Pseudomonadota</taxon>
        <taxon>Alphaproteobacteria</taxon>
        <taxon>Sphingomonadales</taxon>
        <taxon>Sphingomonadaceae</taxon>
        <taxon>Sphingomonas</taxon>
    </lineage>
</organism>
<dbReference type="PROSITE" id="PS51724">
    <property type="entry name" value="SPOR"/>
    <property type="match status" value="1"/>
</dbReference>
<dbReference type="RefSeq" id="WP_157027569.1">
    <property type="nucleotide sequence ID" value="NZ_WQMS01000014.1"/>
</dbReference>
<evidence type="ECO:0000256" key="1">
    <source>
        <dbReference type="PROSITE-ProRule" id="PRU00339"/>
    </source>
</evidence>
<proteinExistence type="predicted"/>
<dbReference type="InterPro" id="IPR011990">
    <property type="entry name" value="TPR-like_helical_dom_sf"/>
</dbReference>
<dbReference type="InterPro" id="IPR007730">
    <property type="entry name" value="SPOR-like_dom"/>
</dbReference>
<dbReference type="AlphaFoldDB" id="A0A6I4J2L0"/>
<dbReference type="Gene3D" id="1.25.40.10">
    <property type="entry name" value="Tetratricopeptide repeat domain"/>
    <property type="match status" value="1"/>
</dbReference>
<dbReference type="GO" id="GO:0042834">
    <property type="term" value="F:peptidoglycan binding"/>
    <property type="evidence" value="ECO:0007669"/>
    <property type="project" value="InterPro"/>
</dbReference>
<dbReference type="Proteomes" id="UP000441389">
    <property type="component" value="Unassembled WGS sequence"/>
</dbReference>
<dbReference type="InterPro" id="IPR019734">
    <property type="entry name" value="TPR_rpt"/>
</dbReference>
<dbReference type="SUPFAM" id="SSF48452">
    <property type="entry name" value="TPR-like"/>
    <property type="match status" value="1"/>
</dbReference>
<keyword evidence="2" id="KW-0732">Signal</keyword>
<name>A0A6I4J2L0_9SPHN</name>
<gene>
    <name evidence="4" type="ORF">GON01_11730</name>
</gene>
<sequence length="432" mass="45110">MRKLSALRLAAASVIVLSAAAHAAEISDAAKAALRSEKALDKNKPQTAVSEAEDAVAAAPRDPSYRMLLGRAYLQSGRFHSAAASFAEALELDPSNGSAALNLALARIGAGDRDGARSVLGEHGRTIGAGDRGLALALAGDPPAGVALLESAVRSGQADAKTRQNLALAYALSGRWAEAKVMASYDLSPQLVTQRMLQWSQFALDLNPTAQVASLLGVQPHDDAGRPERLALHAAPQAPVQMAEAAPPPPLPLAVADLPAVETSAVAVPSANVPQVETVAAEAKSLFTPPVQVVHFAPRSEIVQAIAGPRPAMAAPKPAPRVQRAVFVQPQGGRYVVQIGAYDSVGVAEDAWGRFARRLPAFRDLTPSTAVFVKDSRTFYRLSVGGFATRATAVSFCETFRTRGGSCFVREQAGDAPLQWAARGGAVKFAAR</sequence>
<dbReference type="SMART" id="SM00028">
    <property type="entry name" value="TPR"/>
    <property type="match status" value="2"/>
</dbReference>
<dbReference type="SUPFAM" id="SSF110997">
    <property type="entry name" value="Sporulation related repeat"/>
    <property type="match status" value="1"/>
</dbReference>
<dbReference type="EMBL" id="WQMS01000014">
    <property type="protein sequence ID" value="MVO78597.1"/>
    <property type="molecule type" value="Genomic_DNA"/>
</dbReference>
<dbReference type="PROSITE" id="PS50005">
    <property type="entry name" value="TPR"/>
    <property type="match status" value="1"/>
</dbReference>
<comment type="caution">
    <text evidence="4">The sequence shown here is derived from an EMBL/GenBank/DDBJ whole genome shotgun (WGS) entry which is preliminary data.</text>
</comment>
<feature type="signal peptide" evidence="2">
    <location>
        <begin position="1"/>
        <end position="23"/>
    </location>
</feature>
<dbReference type="Pfam" id="PF13432">
    <property type="entry name" value="TPR_16"/>
    <property type="match status" value="1"/>
</dbReference>
<feature type="repeat" description="TPR" evidence="1">
    <location>
        <begin position="63"/>
        <end position="96"/>
    </location>
</feature>
<evidence type="ECO:0000313" key="4">
    <source>
        <dbReference type="EMBL" id="MVO78597.1"/>
    </source>
</evidence>
<feature type="domain" description="SPOR" evidence="3">
    <location>
        <begin position="329"/>
        <end position="413"/>
    </location>
</feature>
<evidence type="ECO:0000313" key="5">
    <source>
        <dbReference type="Proteomes" id="UP000441389"/>
    </source>
</evidence>
<keyword evidence="1" id="KW-0802">TPR repeat</keyword>
<protein>
    <submittedName>
        <fullName evidence="4">Tetratricopeptide repeat protein</fullName>
    </submittedName>
</protein>
<keyword evidence="5" id="KW-1185">Reference proteome</keyword>
<dbReference type="InterPro" id="IPR036680">
    <property type="entry name" value="SPOR-like_sf"/>
</dbReference>
<dbReference type="Pfam" id="PF05036">
    <property type="entry name" value="SPOR"/>
    <property type="match status" value="1"/>
</dbReference>
<dbReference type="Gene3D" id="3.30.70.1070">
    <property type="entry name" value="Sporulation related repeat"/>
    <property type="match status" value="1"/>
</dbReference>